<evidence type="ECO:0000313" key="2">
    <source>
        <dbReference type="EMBL" id="MPM60965.1"/>
    </source>
</evidence>
<evidence type="ECO:0000256" key="1">
    <source>
        <dbReference type="SAM" id="MobiDB-lite"/>
    </source>
</evidence>
<sequence length="117" mass="12436">MDAQARVGGNDKGTNIERGGGRAGHPVGFHPYQSFDGLQRQILRQSRNTKARAGVVEASYIVHGAEKLYPAVRRAVGLHALENLLSIMEHHGGGIQDKGSVGYDPGVMPALAGMVVH</sequence>
<reference evidence="2" key="1">
    <citation type="submission" date="2019-08" db="EMBL/GenBank/DDBJ databases">
        <authorList>
            <person name="Kucharzyk K."/>
            <person name="Murdoch R.W."/>
            <person name="Higgins S."/>
            <person name="Loffler F."/>
        </authorList>
    </citation>
    <scope>NUCLEOTIDE SEQUENCE</scope>
</reference>
<protein>
    <submittedName>
        <fullName evidence="2">Uncharacterized protein</fullName>
    </submittedName>
</protein>
<organism evidence="2">
    <name type="scientific">bioreactor metagenome</name>
    <dbReference type="NCBI Taxonomy" id="1076179"/>
    <lineage>
        <taxon>unclassified sequences</taxon>
        <taxon>metagenomes</taxon>
        <taxon>ecological metagenomes</taxon>
    </lineage>
</organism>
<comment type="caution">
    <text evidence="2">The sequence shown here is derived from an EMBL/GenBank/DDBJ whole genome shotgun (WGS) entry which is preliminary data.</text>
</comment>
<gene>
    <name evidence="2" type="ORF">SDC9_107819</name>
</gene>
<dbReference type="EMBL" id="VSSQ01018077">
    <property type="protein sequence ID" value="MPM60965.1"/>
    <property type="molecule type" value="Genomic_DNA"/>
</dbReference>
<feature type="region of interest" description="Disordered" evidence="1">
    <location>
        <begin position="1"/>
        <end position="27"/>
    </location>
</feature>
<proteinExistence type="predicted"/>
<name>A0A645B6A8_9ZZZZ</name>
<dbReference type="AlphaFoldDB" id="A0A645B6A8"/>
<accession>A0A645B6A8</accession>